<accession>A0A8H7TYI3</accession>
<protein>
    <submittedName>
        <fullName evidence="2">Uncharacterized protein</fullName>
    </submittedName>
</protein>
<gene>
    <name evidence="2" type="ORF">IEO21_08776</name>
</gene>
<reference evidence="2" key="2">
    <citation type="journal article" name="Front. Microbiol.">
        <title>Degradative Capacity of Two Strains of Rhodonia placenta: From Phenotype to Genotype.</title>
        <authorList>
            <person name="Kolle M."/>
            <person name="Horta M.A.C."/>
            <person name="Nowrousian M."/>
            <person name="Ohm R.A."/>
            <person name="Benz J.P."/>
            <person name="Pilgard A."/>
        </authorList>
    </citation>
    <scope>NUCLEOTIDE SEQUENCE</scope>
    <source>
        <strain evidence="2">FPRL280</strain>
    </source>
</reference>
<feature type="transmembrane region" description="Helical" evidence="1">
    <location>
        <begin position="89"/>
        <end position="112"/>
    </location>
</feature>
<sequence>MRRPIFDIHGSRRGLWMKFVYVFLRHITYLITASIVALSIFGVQGKTWDSRQCIGWTLLQLVSNQVITIVVEGILVFRICAMYNRNKWILIVISILYAGVAVTMAVACFLSVPNAKWTPQCLVTDVPPIYGSYWCYISSQNLGQYSILFSLMRDGTWAYAMMFG</sequence>
<name>A0A8H7TYI3_9APHY</name>
<dbReference type="AlphaFoldDB" id="A0A8H7TYI3"/>
<keyword evidence="1" id="KW-0812">Transmembrane</keyword>
<proteinExistence type="predicted"/>
<keyword evidence="1" id="KW-1133">Transmembrane helix</keyword>
<feature type="transmembrane region" description="Helical" evidence="1">
    <location>
        <begin position="54"/>
        <end position="77"/>
    </location>
</feature>
<comment type="caution">
    <text evidence="2">The sequence shown here is derived from an EMBL/GenBank/DDBJ whole genome shotgun (WGS) entry which is preliminary data.</text>
</comment>
<dbReference type="Proteomes" id="UP000639403">
    <property type="component" value="Unassembled WGS sequence"/>
</dbReference>
<evidence type="ECO:0000313" key="2">
    <source>
        <dbReference type="EMBL" id="KAF9806231.1"/>
    </source>
</evidence>
<evidence type="ECO:0000256" key="1">
    <source>
        <dbReference type="SAM" id="Phobius"/>
    </source>
</evidence>
<keyword evidence="1" id="KW-0472">Membrane</keyword>
<feature type="transmembrane region" description="Helical" evidence="1">
    <location>
        <begin position="20"/>
        <end position="42"/>
    </location>
</feature>
<dbReference type="EMBL" id="JADOXO010000342">
    <property type="protein sequence ID" value="KAF9806231.1"/>
    <property type="molecule type" value="Genomic_DNA"/>
</dbReference>
<evidence type="ECO:0000313" key="3">
    <source>
        <dbReference type="Proteomes" id="UP000639403"/>
    </source>
</evidence>
<organism evidence="2 3">
    <name type="scientific">Rhodonia placenta</name>
    <dbReference type="NCBI Taxonomy" id="104341"/>
    <lineage>
        <taxon>Eukaryota</taxon>
        <taxon>Fungi</taxon>
        <taxon>Dikarya</taxon>
        <taxon>Basidiomycota</taxon>
        <taxon>Agaricomycotina</taxon>
        <taxon>Agaricomycetes</taxon>
        <taxon>Polyporales</taxon>
        <taxon>Adustoporiaceae</taxon>
        <taxon>Rhodonia</taxon>
    </lineage>
</organism>
<reference evidence="2" key="1">
    <citation type="submission" date="2020-11" db="EMBL/GenBank/DDBJ databases">
        <authorList>
            <person name="Koelle M."/>
            <person name="Horta M.A.C."/>
            <person name="Nowrousian M."/>
            <person name="Ohm R.A."/>
            <person name="Benz P."/>
            <person name="Pilgard A."/>
        </authorList>
    </citation>
    <scope>NUCLEOTIDE SEQUENCE</scope>
    <source>
        <strain evidence="2">FPRL280</strain>
    </source>
</reference>